<evidence type="ECO:0000313" key="3">
    <source>
        <dbReference type="Proteomes" id="UP000199050"/>
    </source>
</evidence>
<dbReference type="AlphaFoldDB" id="A0A1G8TPH1"/>
<keyword evidence="1" id="KW-1133">Transmembrane helix</keyword>
<name>A0A1G8TPH1_9BACL</name>
<dbReference type="RefSeq" id="WP_090715436.1">
    <property type="nucleotide sequence ID" value="NZ_CBCSKY010000024.1"/>
</dbReference>
<gene>
    <name evidence="2" type="ORF">SAMN05216192_11741</name>
</gene>
<evidence type="ECO:0000256" key="1">
    <source>
        <dbReference type="SAM" id="Phobius"/>
    </source>
</evidence>
<evidence type="ECO:0000313" key="2">
    <source>
        <dbReference type="EMBL" id="SDJ43337.1"/>
    </source>
</evidence>
<keyword evidence="1" id="KW-0472">Membrane</keyword>
<proteinExistence type="predicted"/>
<accession>A0A1G8TPH1</accession>
<keyword evidence="1" id="KW-0812">Transmembrane</keyword>
<dbReference type="Proteomes" id="UP000199050">
    <property type="component" value="Unassembled WGS sequence"/>
</dbReference>
<feature type="transmembrane region" description="Helical" evidence="1">
    <location>
        <begin position="20"/>
        <end position="48"/>
    </location>
</feature>
<protein>
    <submittedName>
        <fullName evidence="2">Uncharacterized protein</fullName>
    </submittedName>
</protein>
<feature type="transmembrane region" description="Helical" evidence="1">
    <location>
        <begin position="68"/>
        <end position="88"/>
    </location>
</feature>
<dbReference type="EMBL" id="FNDX01000017">
    <property type="protein sequence ID" value="SDJ43337.1"/>
    <property type="molecule type" value="Genomic_DNA"/>
</dbReference>
<sequence>MNNTTVFRKNAASLAGKIVVSLFMLPILGVWTAGSAVCSILALIAAVLGLLGWKGISLTLYPGYDLPQILSIPLGLGLALLLYASFVYTRRFLRRCLHYIQS</sequence>
<keyword evidence="3" id="KW-1185">Reference proteome</keyword>
<dbReference type="STRING" id="1174501.SAMN05216192_11741"/>
<organism evidence="2 3">
    <name type="scientific">Paenibacillus typhae</name>
    <dbReference type="NCBI Taxonomy" id="1174501"/>
    <lineage>
        <taxon>Bacteria</taxon>
        <taxon>Bacillati</taxon>
        <taxon>Bacillota</taxon>
        <taxon>Bacilli</taxon>
        <taxon>Bacillales</taxon>
        <taxon>Paenibacillaceae</taxon>
        <taxon>Paenibacillus</taxon>
    </lineage>
</organism>
<dbReference type="OrthoDB" id="2665876at2"/>
<reference evidence="3" key="1">
    <citation type="submission" date="2016-10" db="EMBL/GenBank/DDBJ databases">
        <authorList>
            <person name="Varghese N."/>
            <person name="Submissions S."/>
        </authorList>
    </citation>
    <scope>NUCLEOTIDE SEQUENCE [LARGE SCALE GENOMIC DNA]</scope>
    <source>
        <strain evidence="3">CGMCC 1.11012</strain>
    </source>
</reference>